<keyword evidence="3 6" id="KW-0812">Transmembrane</keyword>
<feature type="transmembrane region" description="Helical" evidence="6">
    <location>
        <begin position="56"/>
        <end position="83"/>
    </location>
</feature>
<evidence type="ECO:0000256" key="2">
    <source>
        <dbReference type="ARBA" id="ARBA00022475"/>
    </source>
</evidence>
<keyword evidence="2" id="KW-1003">Cell membrane</keyword>
<feature type="transmembrane region" description="Helical" evidence="6">
    <location>
        <begin position="205"/>
        <end position="221"/>
    </location>
</feature>
<reference evidence="7" key="1">
    <citation type="submission" date="2014-02" db="EMBL/GenBank/DDBJ databases">
        <title>Expanding our view of genomic diversity in Candidatus Accumulibacter clades.</title>
        <authorList>
            <person name="Skennerton C.T."/>
            <person name="Barr J.J."/>
            <person name="Slater F.R."/>
            <person name="Bond P.L."/>
            <person name="Tyson G.W."/>
        </authorList>
    </citation>
    <scope>NUCLEOTIDE SEQUENCE [LARGE SCALE GENOMIC DNA]</scope>
</reference>
<accession>A0A011P8L7</accession>
<organism evidence="7 8">
    <name type="scientific">Accumulibacter regalis</name>
    <dbReference type="NCBI Taxonomy" id="522306"/>
    <lineage>
        <taxon>Bacteria</taxon>
        <taxon>Pseudomonadati</taxon>
        <taxon>Pseudomonadota</taxon>
        <taxon>Betaproteobacteria</taxon>
        <taxon>Candidatus Accumulibacter</taxon>
    </lineage>
</organism>
<dbReference type="PATRIC" id="fig|1454004.3.peg.126"/>
<protein>
    <submittedName>
        <fullName evidence="7">Homoserine/homoserine lactone efflux protein</fullName>
    </submittedName>
</protein>
<dbReference type="GO" id="GO:0005886">
    <property type="term" value="C:plasma membrane"/>
    <property type="evidence" value="ECO:0007669"/>
    <property type="project" value="UniProtKB-SubCell"/>
</dbReference>
<comment type="caution">
    <text evidence="7">The sequence shown here is derived from an EMBL/GenBank/DDBJ whole genome shotgun (WGS) entry which is preliminary data.</text>
</comment>
<evidence type="ECO:0000256" key="3">
    <source>
        <dbReference type="ARBA" id="ARBA00022692"/>
    </source>
</evidence>
<keyword evidence="8" id="KW-1185">Reference proteome</keyword>
<keyword evidence="4 6" id="KW-1133">Transmembrane helix</keyword>
<name>A0A011P8L7_ACCRE</name>
<comment type="subcellular location">
    <subcellularLocation>
        <location evidence="1">Cell membrane</location>
        <topology evidence="1">Multi-pass membrane protein</topology>
    </subcellularLocation>
</comment>
<evidence type="ECO:0000256" key="1">
    <source>
        <dbReference type="ARBA" id="ARBA00004651"/>
    </source>
</evidence>
<proteinExistence type="predicted"/>
<dbReference type="AlphaFoldDB" id="A0A011P8L7"/>
<evidence type="ECO:0000313" key="7">
    <source>
        <dbReference type="EMBL" id="EXI91308.1"/>
    </source>
</evidence>
<sequence>MNEIPQITQITTLGSASATLPFSAFVLASLVLAATPGPGVIYIVARTLAQGRRAGLASLAGVAFGNLANAIGASIGLAALFAISSLAFTVVKYAGAAYLVYLGVKAVCAVPAPQTAGATFGAACLAPIFRDGFVVALLNPKTALFFAAFLPQFVDPAASALLQTLLLGSLFVLIAVVTDSLYVLSASAIQPALMRRSRLRGVGRYLSAGVLIGLGVLAAVTDTRGGK</sequence>
<feature type="transmembrane region" description="Helical" evidence="6">
    <location>
        <begin position="133"/>
        <end position="154"/>
    </location>
</feature>
<evidence type="ECO:0000256" key="6">
    <source>
        <dbReference type="SAM" id="Phobius"/>
    </source>
</evidence>
<evidence type="ECO:0000256" key="5">
    <source>
        <dbReference type="ARBA" id="ARBA00023136"/>
    </source>
</evidence>
<keyword evidence="5 6" id="KW-0472">Membrane</keyword>
<dbReference type="Proteomes" id="UP000022141">
    <property type="component" value="Unassembled WGS sequence"/>
</dbReference>
<evidence type="ECO:0000313" key="8">
    <source>
        <dbReference type="Proteomes" id="UP000022141"/>
    </source>
</evidence>
<dbReference type="EMBL" id="JEMY01000001">
    <property type="protein sequence ID" value="EXI91308.1"/>
    <property type="molecule type" value="Genomic_DNA"/>
</dbReference>
<dbReference type="PANTHER" id="PTHR30086">
    <property type="entry name" value="ARGININE EXPORTER PROTEIN ARGO"/>
    <property type="match status" value="1"/>
</dbReference>
<dbReference type="eggNOG" id="COG1280">
    <property type="taxonomic scope" value="Bacteria"/>
</dbReference>
<feature type="transmembrane region" description="Helical" evidence="6">
    <location>
        <begin position="160"/>
        <end position="184"/>
    </location>
</feature>
<dbReference type="Pfam" id="PF01810">
    <property type="entry name" value="LysE"/>
    <property type="match status" value="1"/>
</dbReference>
<dbReference type="PIRSF" id="PIRSF006324">
    <property type="entry name" value="LeuE"/>
    <property type="match status" value="1"/>
</dbReference>
<dbReference type="InterPro" id="IPR001123">
    <property type="entry name" value="LeuE-type"/>
</dbReference>
<dbReference type="PANTHER" id="PTHR30086:SF20">
    <property type="entry name" value="ARGININE EXPORTER PROTEIN ARGO-RELATED"/>
    <property type="match status" value="1"/>
</dbReference>
<dbReference type="GO" id="GO:0015171">
    <property type="term" value="F:amino acid transmembrane transporter activity"/>
    <property type="evidence" value="ECO:0007669"/>
    <property type="project" value="TreeGrafter"/>
</dbReference>
<feature type="transmembrane region" description="Helical" evidence="6">
    <location>
        <begin position="20"/>
        <end position="44"/>
    </location>
</feature>
<evidence type="ECO:0000256" key="4">
    <source>
        <dbReference type="ARBA" id="ARBA00022989"/>
    </source>
</evidence>
<gene>
    <name evidence="7" type="primary">rhtB_1</name>
    <name evidence="7" type="ORF">AW11_00119</name>
</gene>